<evidence type="ECO:0000256" key="4">
    <source>
        <dbReference type="ARBA" id="ARBA00023163"/>
    </source>
</evidence>
<dbReference type="InterPro" id="IPR050389">
    <property type="entry name" value="LysR-type_TF"/>
</dbReference>
<keyword evidence="3" id="KW-0238">DNA-binding</keyword>
<dbReference type="InterPro" id="IPR037402">
    <property type="entry name" value="YidZ_PBP2"/>
</dbReference>
<dbReference type="PRINTS" id="PR00039">
    <property type="entry name" value="HTHLYSR"/>
</dbReference>
<evidence type="ECO:0000256" key="1">
    <source>
        <dbReference type="ARBA" id="ARBA00009437"/>
    </source>
</evidence>
<dbReference type="InterPro" id="IPR000847">
    <property type="entry name" value="LysR_HTH_N"/>
</dbReference>
<dbReference type="InterPro" id="IPR036390">
    <property type="entry name" value="WH_DNA-bd_sf"/>
</dbReference>
<evidence type="ECO:0000259" key="5">
    <source>
        <dbReference type="PROSITE" id="PS50931"/>
    </source>
</evidence>
<dbReference type="CDD" id="cd08417">
    <property type="entry name" value="PBP2_Nitroaromatics_like"/>
    <property type="match status" value="1"/>
</dbReference>
<sequence>MNQMHIFQITMNLIHTMNLRQFDQNLWLVLDALYQTQSVSGAAKSLNLSQSAMSHALKRLRIAFNDPLFVRESGKMLPTQKALEIKPLTQQGLAILHQVANSLDSFNQNTTNRQFVIAATDFTTKLFIYPLLNMLSVLNSNIRIKVIDLSSEVPIKALSSNHIDLVLTFSHEQAFANNLSQQKLISGQYRVVARKKHPVVSNKLSLNAYLDAKHILVSPWGADSGSLDNELNKLGKSRHIAAIVPQLMSAVELVSNSDLIATVPTLSIRQHDIANVQILEPPLALPDYKLFMVWHPSYNLDQGLIWLRSELETIAAQILEGYS</sequence>
<evidence type="ECO:0000256" key="3">
    <source>
        <dbReference type="ARBA" id="ARBA00023125"/>
    </source>
</evidence>
<dbReference type="InterPro" id="IPR005119">
    <property type="entry name" value="LysR_subst-bd"/>
</dbReference>
<evidence type="ECO:0000256" key="2">
    <source>
        <dbReference type="ARBA" id="ARBA00023015"/>
    </source>
</evidence>
<dbReference type="EMBL" id="AUXX01000045">
    <property type="protein sequence ID" value="KZN61570.1"/>
    <property type="molecule type" value="Genomic_DNA"/>
</dbReference>
<comment type="similarity">
    <text evidence="1">Belongs to the LysR transcriptional regulatory family.</text>
</comment>
<dbReference type="Proteomes" id="UP000076661">
    <property type="component" value="Unassembled WGS sequence"/>
</dbReference>
<organism evidence="6 7">
    <name type="scientific">Pseudoalteromonas luteoviolacea S4060-1</name>
    <dbReference type="NCBI Taxonomy" id="1365257"/>
    <lineage>
        <taxon>Bacteria</taxon>
        <taxon>Pseudomonadati</taxon>
        <taxon>Pseudomonadota</taxon>
        <taxon>Gammaproteobacteria</taxon>
        <taxon>Alteromonadales</taxon>
        <taxon>Pseudoalteromonadaceae</taxon>
        <taxon>Pseudoalteromonas</taxon>
    </lineage>
</organism>
<gene>
    <name evidence="6" type="ORF">N478_05750</name>
</gene>
<dbReference type="Pfam" id="PF03466">
    <property type="entry name" value="LysR_substrate"/>
    <property type="match status" value="1"/>
</dbReference>
<dbReference type="Gene3D" id="3.40.190.10">
    <property type="entry name" value="Periplasmic binding protein-like II"/>
    <property type="match status" value="2"/>
</dbReference>
<reference evidence="6 7" key="1">
    <citation type="submission" date="2013-07" db="EMBL/GenBank/DDBJ databases">
        <title>Comparative Genomic and Metabolomic Analysis of Twelve Strains of Pseudoalteromonas luteoviolacea.</title>
        <authorList>
            <person name="Vynne N.G."/>
            <person name="Mansson M."/>
            <person name="Gram L."/>
        </authorList>
    </citation>
    <scope>NUCLEOTIDE SEQUENCE [LARGE SCALE GENOMIC DNA]</scope>
    <source>
        <strain evidence="6 7">S4060-1</strain>
    </source>
</reference>
<dbReference type="PANTHER" id="PTHR30118:SF15">
    <property type="entry name" value="TRANSCRIPTIONAL REGULATORY PROTEIN"/>
    <property type="match status" value="1"/>
</dbReference>
<dbReference type="Gene3D" id="1.10.10.10">
    <property type="entry name" value="Winged helix-like DNA-binding domain superfamily/Winged helix DNA-binding domain"/>
    <property type="match status" value="1"/>
</dbReference>
<dbReference type="PROSITE" id="PS50931">
    <property type="entry name" value="HTH_LYSR"/>
    <property type="match status" value="1"/>
</dbReference>
<dbReference type="PANTHER" id="PTHR30118">
    <property type="entry name" value="HTH-TYPE TRANSCRIPTIONAL REGULATOR LEUO-RELATED"/>
    <property type="match status" value="1"/>
</dbReference>
<dbReference type="SUPFAM" id="SSF53850">
    <property type="entry name" value="Periplasmic binding protein-like II"/>
    <property type="match status" value="1"/>
</dbReference>
<evidence type="ECO:0000313" key="7">
    <source>
        <dbReference type="Proteomes" id="UP000076661"/>
    </source>
</evidence>
<proteinExistence type="inferred from homology"/>
<keyword evidence="2" id="KW-0805">Transcription regulation</keyword>
<dbReference type="GO" id="GO:0003677">
    <property type="term" value="F:DNA binding"/>
    <property type="evidence" value="ECO:0007669"/>
    <property type="project" value="UniProtKB-KW"/>
</dbReference>
<keyword evidence="4" id="KW-0804">Transcription</keyword>
<dbReference type="AlphaFoldDB" id="A0A161YJU2"/>
<name>A0A161YJU2_9GAMM</name>
<evidence type="ECO:0000313" key="6">
    <source>
        <dbReference type="EMBL" id="KZN61570.1"/>
    </source>
</evidence>
<feature type="domain" description="HTH lysR-type" evidence="5">
    <location>
        <begin position="22"/>
        <end position="79"/>
    </location>
</feature>
<dbReference type="InterPro" id="IPR036388">
    <property type="entry name" value="WH-like_DNA-bd_sf"/>
</dbReference>
<protein>
    <recommendedName>
        <fullName evidence="5">HTH lysR-type domain-containing protein</fullName>
    </recommendedName>
</protein>
<comment type="caution">
    <text evidence="6">The sequence shown here is derived from an EMBL/GenBank/DDBJ whole genome shotgun (WGS) entry which is preliminary data.</text>
</comment>
<accession>A0A161YJU2</accession>
<dbReference type="Pfam" id="PF00126">
    <property type="entry name" value="HTH_1"/>
    <property type="match status" value="1"/>
</dbReference>
<dbReference type="SUPFAM" id="SSF46785">
    <property type="entry name" value="Winged helix' DNA-binding domain"/>
    <property type="match status" value="1"/>
</dbReference>
<dbReference type="PATRIC" id="fig|1365257.3.peg.4467"/>
<dbReference type="GO" id="GO:0003700">
    <property type="term" value="F:DNA-binding transcription factor activity"/>
    <property type="evidence" value="ECO:0007669"/>
    <property type="project" value="InterPro"/>
</dbReference>